<dbReference type="AlphaFoldDB" id="A0A067QYQ7"/>
<protein>
    <submittedName>
        <fullName evidence="1">Uncharacterized protein</fullName>
    </submittedName>
</protein>
<dbReference type="EMBL" id="KK853097">
    <property type="protein sequence ID" value="KDR11424.1"/>
    <property type="molecule type" value="Genomic_DNA"/>
</dbReference>
<gene>
    <name evidence="1" type="ORF">L798_13429</name>
</gene>
<reference evidence="1 2" key="1">
    <citation type="journal article" date="2014" name="Nat. Commun.">
        <title>Molecular traces of alternative social organization in a termite genome.</title>
        <authorList>
            <person name="Terrapon N."/>
            <person name="Li C."/>
            <person name="Robertson H.M."/>
            <person name="Ji L."/>
            <person name="Meng X."/>
            <person name="Booth W."/>
            <person name="Chen Z."/>
            <person name="Childers C.P."/>
            <person name="Glastad K.M."/>
            <person name="Gokhale K."/>
            <person name="Gowin J."/>
            <person name="Gronenberg W."/>
            <person name="Hermansen R.A."/>
            <person name="Hu H."/>
            <person name="Hunt B.G."/>
            <person name="Huylmans A.K."/>
            <person name="Khalil S.M."/>
            <person name="Mitchell R.D."/>
            <person name="Munoz-Torres M.C."/>
            <person name="Mustard J.A."/>
            <person name="Pan H."/>
            <person name="Reese J.T."/>
            <person name="Scharf M.E."/>
            <person name="Sun F."/>
            <person name="Vogel H."/>
            <person name="Xiao J."/>
            <person name="Yang W."/>
            <person name="Yang Z."/>
            <person name="Yang Z."/>
            <person name="Zhou J."/>
            <person name="Zhu J."/>
            <person name="Brent C.S."/>
            <person name="Elsik C.G."/>
            <person name="Goodisman M.A."/>
            <person name="Liberles D.A."/>
            <person name="Roe R.M."/>
            <person name="Vargo E.L."/>
            <person name="Vilcinskas A."/>
            <person name="Wang J."/>
            <person name="Bornberg-Bauer E."/>
            <person name="Korb J."/>
            <person name="Zhang G."/>
            <person name="Liebig J."/>
        </authorList>
    </citation>
    <scope>NUCLEOTIDE SEQUENCE [LARGE SCALE GENOMIC DNA]</scope>
    <source>
        <tissue evidence="1">Whole organism</tissue>
    </source>
</reference>
<dbReference type="Proteomes" id="UP000027135">
    <property type="component" value="Unassembled WGS sequence"/>
</dbReference>
<name>A0A067QYQ7_ZOONE</name>
<accession>A0A067QYQ7</accession>
<evidence type="ECO:0000313" key="1">
    <source>
        <dbReference type="EMBL" id="KDR11424.1"/>
    </source>
</evidence>
<proteinExistence type="predicted"/>
<organism evidence="1 2">
    <name type="scientific">Zootermopsis nevadensis</name>
    <name type="common">Dampwood termite</name>
    <dbReference type="NCBI Taxonomy" id="136037"/>
    <lineage>
        <taxon>Eukaryota</taxon>
        <taxon>Metazoa</taxon>
        <taxon>Ecdysozoa</taxon>
        <taxon>Arthropoda</taxon>
        <taxon>Hexapoda</taxon>
        <taxon>Insecta</taxon>
        <taxon>Pterygota</taxon>
        <taxon>Neoptera</taxon>
        <taxon>Polyneoptera</taxon>
        <taxon>Dictyoptera</taxon>
        <taxon>Blattodea</taxon>
        <taxon>Blattoidea</taxon>
        <taxon>Termitoidae</taxon>
        <taxon>Termopsidae</taxon>
        <taxon>Zootermopsis</taxon>
    </lineage>
</organism>
<keyword evidence="2" id="KW-1185">Reference proteome</keyword>
<dbReference type="InParanoid" id="A0A067QYQ7"/>
<evidence type="ECO:0000313" key="2">
    <source>
        <dbReference type="Proteomes" id="UP000027135"/>
    </source>
</evidence>
<sequence>MKFVDFEQKIHARLRAQNDPQPNLLTLRTLDLAETTLHEVAVSSSLRFIRHNKCMPACLLSAILPDPASRTPSPHSQSSRGIDHLPCASLGSAAPRDHCHSPTVEDQNSEALSRTLITAKSLLLRDYTNKNLWQWRCLPGT</sequence>